<feature type="region of interest" description="Disordered" evidence="1">
    <location>
        <begin position="1"/>
        <end position="25"/>
    </location>
</feature>
<feature type="compositionally biased region" description="Polar residues" evidence="1">
    <location>
        <begin position="1"/>
        <end position="15"/>
    </location>
</feature>
<proteinExistence type="predicted"/>
<name>A0A923I2M4_9BURK</name>
<comment type="caution">
    <text evidence="2">The sequence shown here is derived from an EMBL/GenBank/DDBJ whole genome shotgun (WGS) entry which is preliminary data.</text>
</comment>
<dbReference type="RefSeq" id="WP_186882098.1">
    <property type="nucleotide sequence ID" value="NZ_JACOGG010000016.1"/>
</dbReference>
<reference evidence="2" key="1">
    <citation type="submission" date="2020-08" db="EMBL/GenBank/DDBJ databases">
        <title>Novel species isolated from subtropical streams in China.</title>
        <authorList>
            <person name="Lu H."/>
        </authorList>
    </citation>
    <scope>NUCLEOTIDE SEQUENCE</scope>
    <source>
        <strain evidence="2">CY7W</strain>
    </source>
</reference>
<evidence type="ECO:0000313" key="2">
    <source>
        <dbReference type="EMBL" id="MBC3936556.1"/>
    </source>
</evidence>
<protein>
    <submittedName>
        <fullName evidence="2">Uncharacterized protein</fullName>
    </submittedName>
</protein>
<evidence type="ECO:0000256" key="1">
    <source>
        <dbReference type="SAM" id="MobiDB-lite"/>
    </source>
</evidence>
<dbReference type="EMBL" id="JACOGG010000016">
    <property type="protein sequence ID" value="MBC3936556.1"/>
    <property type="molecule type" value="Genomic_DNA"/>
</dbReference>
<organism evidence="2 3">
    <name type="scientific">Undibacterium rugosum</name>
    <dbReference type="NCBI Taxonomy" id="2762291"/>
    <lineage>
        <taxon>Bacteria</taxon>
        <taxon>Pseudomonadati</taxon>
        <taxon>Pseudomonadota</taxon>
        <taxon>Betaproteobacteria</taxon>
        <taxon>Burkholderiales</taxon>
        <taxon>Oxalobacteraceae</taxon>
        <taxon>Undibacterium</taxon>
    </lineage>
</organism>
<keyword evidence="3" id="KW-1185">Reference proteome</keyword>
<gene>
    <name evidence="2" type="ORF">H8K47_14410</name>
</gene>
<dbReference type="Proteomes" id="UP000612361">
    <property type="component" value="Unassembled WGS sequence"/>
</dbReference>
<sequence length="117" mass="13102">MSTINQPATDSVTNTPERRNHSSTQLRLVELDPRLAIAGEIIGDYLLLPDIQSVGSMRECCPFCGDEPLQLHLRYRHVKRSHLFCNRCHRCYDALHPDGSSAIANYALLTIPSVTTP</sequence>
<dbReference type="AlphaFoldDB" id="A0A923I2M4"/>
<evidence type="ECO:0000313" key="3">
    <source>
        <dbReference type="Proteomes" id="UP000612361"/>
    </source>
</evidence>
<accession>A0A923I2M4</accession>